<keyword evidence="4" id="KW-0808">Transferase</keyword>
<evidence type="ECO:0000256" key="9">
    <source>
        <dbReference type="ARBA" id="ARBA00022842"/>
    </source>
</evidence>
<evidence type="ECO:0000256" key="6">
    <source>
        <dbReference type="ARBA" id="ARBA00022741"/>
    </source>
</evidence>
<evidence type="ECO:0000256" key="10">
    <source>
        <dbReference type="ARBA" id="ARBA00023098"/>
    </source>
</evidence>
<dbReference type="NCBIfam" id="TIGR00147">
    <property type="entry name" value="YegS/Rv2252/BmrU family lipid kinase"/>
    <property type="match status" value="1"/>
</dbReference>
<sequence length="308" mass="33596">MDKKIYAIINPTSNSGKTKKIWSASLQKLKNSFPDLSYRLSGYSGQAMEIAAAAVKSGYNYILAVGGDGTINEVANGILKVKSDLVLHPVKLIIFPQGTGSDLSRSLELKSGLNYLIERIKKNKVQAIKTVKAQFKTAARVETRYFVNIADCGMGAAVAKQLNQNSDFLKGSFAYLIAILQILFKYKNKLVTIKADGEIVYQGKLNTAVVASGKYFGGGIKIAPQANLSRADLNLVLLKNISSWQAIFNLVRAYRGSHLQHELVSSCFANNIEISSQIPLTVELDGEIVGCTKANFKLSSRKLLILVD</sequence>
<protein>
    <submittedName>
        <fullName evidence="14">Lipid kinase, YegS/Rv2252/BmrU family</fullName>
    </submittedName>
</protein>
<evidence type="ECO:0000313" key="15">
    <source>
        <dbReference type="Proteomes" id="UP000199006"/>
    </source>
</evidence>
<keyword evidence="10" id="KW-0443">Lipid metabolism</keyword>
<keyword evidence="3" id="KW-0444">Lipid biosynthesis</keyword>
<name>A0A1I4H3Z4_9FIRM</name>
<dbReference type="GO" id="GO:0016301">
    <property type="term" value="F:kinase activity"/>
    <property type="evidence" value="ECO:0007669"/>
    <property type="project" value="UniProtKB-KW"/>
</dbReference>
<dbReference type="AlphaFoldDB" id="A0A1I4H3Z4"/>
<dbReference type="RefSeq" id="WP_089860518.1">
    <property type="nucleotide sequence ID" value="NZ_FOTI01000009.1"/>
</dbReference>
<evidence type="ECO:0000259" key="13">
    <source>
        <dbReference type="PROSITE" id="PS50146"/>
    </source>
</evidence>
<dbReference type="InterPro" id="IPR017438">
    <property type="entry name" value="ATP-NAD_kinase_N"/>
</dbReference>
<evidence type="ECO:0000256" key="2">
    <source>
        <dbReference type="ARBA" id="ARBA00005983"/>
    </source>
</evidence>
<keyword evidence="11" id="KW-0594">Phospholipid biosynthesis</keyword>
<dbReference type="OrthoDB" id="9786026at2"/>
<dbReference type="Pfam" id="PF00781">
    <property type="entry name" value="DAGK_cat"/>
    <property type="match status" value="1"/>
</dbReference>
<keyword evidence="8" id="KW-0067">ATP-binding</keyword>
<proteinExistence type="inferred from homology"/>
<dbReference type="PANTHER" id="PTHR12358:SF106">
    <property type="entry name" value="LIPID KINASE YEGS"/>
    <property type="match status" value="1"/>
</dbReference>
<keyword evidence="12" id="KW-1208">Phospholipid metabolism</keyword>
<dbReference type="SUPFAM" id="SSF111331">
    <property type="entry name" value="NAD kinase/diacylglycerol kinase-like"/>
    <property type="match status" value="1"/>
</dbReference>
<evidence type="ECO:0000256" key="7">
    <source>
        <dbReference type="ARBA" id="ARBA00022777"/>
    </source>
</evidence>
<dbReference type="SMART" id="SM00046">
    <property type="entry name" value="DAGKc"/>
    <property type="match status" value="1"/>
</dbReference>
<dbReference type="Proteomes" id="UP000199006">
    <property type="component" value="Unassembled WGS sequence"/>
</dbReference>
<comment type="cofactor">
    <cofactor evidence="1">
        <name>Mg(2+)</name>
        <dbReference type="ChEBI" id="CHEBI:18420"/>
    </cofactor>
</comment>
<dbReference type="InterPro" id="IPR016064">
    <property type="entry name" value="NAD/diacylglycerol_kinase_sf"/>
</dbReference>
<dbReference type="PROSITE" id="PS50146">
    <property type="entry name" value="DAGK"/>
    <property type="match status" value="1"/>
</dbReference>
<keyword evidence="5" id="KW-0479">Metal-binding</keyword>
<organism evidence="14 15">
    <name type="scientific">Halanaerobium salsuginis</name>
    <dbReference type="NCBI Taxonomy" id="29563"/>
    <lineage>
        <taxon>Bacteria</taxon>
        <taxon>Bacillati</taxon>
        <taxon>Bacillota</taxon>
        <taxon>Clostridia</taxon>
        <taxon>Halanaerobiales</taxon>
        <taxon>Halanaerobiaceae</taxon>
        <taxon>Halanaerobium</taxon>
    </lineage>
</organism>
<accession>A0A1I4H3Z4</accession>
<dbReference type="PANTHER" id="PTHR12358">
    <property type="entry name" value="SPHINGOSINE KINASE"/>
    <property type="match status" value="1"/>
</dbReference>
<dbReference type="Gene3D" id="3.40.50.10330">
    <property type="entry name" value="Probable inorganic polyphosphate/atp-NAD kinase, domain 1"/>
    <property type="match status" value="1"/>
</dbReference>
<evidence type="ECO:0000256" key="11">
    <source>
        <dbReference type="ARBA" id="ARBA00023209"/>
    </source>
</evidence>
<dbReference type="GO" id="GO:0005886">
    <property type="term" value="C:plasma membrane"/>
    <property type="evidence" value="ECO:0007669"/>
    <property type="project" value="TreeGrafter"/>
</dbReference>
<dbReference type="STRING" id="29563.SAMN02983006_00963"/>
<dbReference type="Gene3D" id="2.60.200.40">
    <property type="match status" value="1"/>
</dbReference>
<reference evidence="14 15" key="1">
    <citation type="submission" date="2016-10" db="EMBL/GenBank/DDBJ databases">
        <authorList>
            <person name="de Groot N.N."/>
        </authorList>
    </citation>
    <scope>NUCLEOTIDE SEQUENCE [LARGE SCALE GENOMIC DNA]</scope>
    <source>
        <strain evidence="14 15">ATCC 51327</strain>
    </source>
</reference>
<dbReference type="GO" id="GO:0008654">
    <property type="term" value="P:phospholipid biosynthetic process"/>
    <property type="evidence" value="ECO:0007669"/>
    <property type="project" value="UniProtKB-KW"/>
</dbReference>
<dbReference type="InterPro" id="IPR045540">
    <property type="entry name" value="YegS/DAGK_C"/>
</dbReference>
<dbReference type="Pfam" id="PF19279">
    <property type="entry name" value="YegS_C"/>
    <property type="match status" value="1"/>
</dbReference>
<keyword evidence="15" id="KW-1185">Reference proteome</keyword>
<evidence type="ECO:0000256" key="12">
    <source>
        <dbReference type="ARBA" id="ARBA00023264"/>
    </source>
</evidence>
<evidence type="ECO:0000256" key="8">
    <source>
        <dbReference type="ARBA" id="ARBA00022840"/>
    </source>
</evidence>
<keyword evidence="7 14" id="KW-0418">Kinase</keyword>
<dbReference type="InterPro" id="IPR001206">
    <property type="entry name" value="Diacylglycerol_kinase_cat_dom"/>
</dbReference>
<keyword evidence="9" id="KW-0460">Magnesium</keyword>
<dbReference type="GO" id="GO:0046872">
    <property type="term" value="F:metal ion binding"/>
    <property type="evidence" value="ECO:0007669"/>
    <property type="project" value="UniProtKB-KW"/>
</dbReference>
<keyword evidence="6" id="KW-0547">Nucleotide-binding</keyword>
<comment type="similarity">
    <text evidence="2">Belongs to the diacylglycerol/lipid kinase family.</text>
</comment>
<evidence type="ECO:0000256" key="4">
    <source>
        <dbReference type="ARBA" id="ARBA00022679"/>
    </source>
</evidence>
<dbReference type="GO" id="GO:0005524">
    <property type="term" value="F:ATP binding"/>
    <property type="evidence" value="ECO:0007669"/>
    <property type="project" value="UniProtKB-KW"/>
</dbReference>
<feature type="domain" description="DAGKc" evidence="13">
    <location>
        <begin position="1"/>
        <end position="137"/>
    </location>
</feature>
<dbReference type="InterPro" id="IPR005218">
    <property type="entry name" value="Diacylglycerol/lipid_kinase"/>
</dbReference>
<evidence type="ECO:0000313" key="14">
    <source>
        <dbReference type="EMBL" id="SFL36520.1"/>
    </source>
</evidence>
<dbReference type="EMBL" id="FOTI01000009">
    <property type="protein sequence ID" value="SFL36520.1"/>
    <property type="molecule type" value="Genomic_DNA"/>
</dbReference>
<evidence type="ECO:0000256" key="1">
    <source>
        <dbReference type="ARBA" id="ARBA00001946"/>
    </source>
</evidence>
<gene>
    <name evidence="14" type="ORF">SAMN02983006_00963</name>
</gene>
<evidence type="ECO:0000256" key="5">
    <source>
        <dbReference type="ARBA" id="ARBA00022723"/>
    </source>
</evidence>
<evidence type="ECO:0000256" key="3">
    <source>
        <dbReference type="ARBA" id="ARBA00022516"/>
    </source>
</evidence>
<dbReference type="InterPro" id="IPR050187">
    <property type="entry name" value="Lipid_Phosphate_FormReg"/>
</dbReference>